<dbReference type="GO" id="GO:0006457">
    <property type="term" value="P:protein folding"/>
    <property type="evidence" value="ECO:0007669"/>
    <property type="project" value="TreeGrafter"/>
</dbReference>
<evidence type="ECO:0000313" key="6">
    <source>
        <dbReference type="EMBL" id="TXG51663.1"/>
    </source>
</evidence>
<dbReference type="Gene3D" id="2.40.100.10">
    <property type="entry name" value="Cyclophilin-like"/>
    <property type="match status" value="2"/>
</dbReference>
<dbReference type="EMBL" id="VAHF01000011">
    <property type="protein sequence ID" value="TXG51663.1"/>
    <property type="molecule type" value="Genomic_DNA"/>
</dbReference>
<sequence length="133" mass="14863">MANPRVFFDLSIDSHPAGRIVMELFADNALITVKNFPALCTGENGIDTVGKPLHYKGSSFHHVIPRYMVHGTWSMEETSLTKMEPETEWLDRKQVVFSEMVQGFDVLKAVDQIGSSSSLTSKPIMVIDCDQLC</sequence>
<comment type="similarity">
    <text evidence="1">Belongs to the cyclophilin-type PPIase family.</text>
</comment>
<keyword evidence="3" id="KW-0697">Rotamase</keyword>
<proteinExistence type="inferred from homology"/>
<accession>A0A5C7H3T8</accession>
<dbReference type="OrthoDB" id="1917401at2759"/>
<dbReference type="InterPro" id="IPR024936">
    <property type="entry name" value="Cyclophilin-type_PPIase"/>
</dbReference>
<dbReference type="GO" id="GO:0005737">
    <property type="term" value="C:cytoplasm"/>
    <property type="evidence" value="ECO:0007669"/>
    <property type="project" value="TreeGrafter"/>
</dbReference>
<evidence type="ECO:0000256" key="4">
    <source>
        <dbReference type="ARBA" id="ARBA00023235"/>
    </source>
</evidence>
<dbReference type="AlphaFoldDB" id="A0A5C7H3T8"/>
<dbReference type="SUPFAM" id="SSF50891">
    <property type="entry name" value="Cyclophilin-like"/>
    <property type="match status" value="1"/>
</dbReference>
<gene>
    <name evidence="6" type="ORF">EZV62_024187</name>
</gene>
<reference evidence="7" key="1">
    <citation type="journal article" date="2019" name="Gigascience">
        <title>De novo genome assembly of the endangered Acer yangbiense, a plant species with extremely small populations endemic to Yunnan Province, China.</title>
        <authorList>
            <person name="Yang J."/>
            <person name="Wariss H.M."/>
            <person name="Tao L."/>
            <person name="Zhang R."/>
            <person name="Yun Q."/>
            <person name="Hollingsworth P."/>
            <person name="Dao Z."/>
            <person name="Luo G."/>
            <person name="Guo H."/>
            <person name="Ma Y."/>
            <person name="Sun W."/>
        </authorList>
    </citation>
    <scope>NUCLEOTIDE SEQUENCE [LARGE SCALE GENOMIC DNA]</scope>
    <source>
        <strain evidence="7">cv. Malutang</strain>
    </source>
</reference>
<keyword evidence="7" id="KW-1185">Reference proteome</keyword>
<dbReference type="GO" id="GO:0003755">
    <property type="term" value="F:peptidyl-prolyl cis-trans isomerase activity"/>
    <property type="evidence" value="ECO:0007669"/>
    <property type="project" value="UniProtKB-KW"/>
</dbReference>
<name>A0A5C7H3T8_9ROSI</name>
<feature type="domain" description="PPIase cyclophilin-type" evidence="5">
    <location>
        <begin position="7"/>
        <end position="131"/>
    </location>
</feature>
<dbReference type="InterPro" id="IPR029000">
    <property type="entry name" value="Cyclophilin-like_dom_sf"/>
</dbReference>
<dbReference type="InterPro" id="IPR002130">
    <property type="entry name" value="Cyclophilin-type_PPIase_dom"/>
</dbReference>
<dbReference type="EC" id="5.2.1.8" evidence="2"/>
<dbReference type="Proteomes" id="UP000323000">
    <property type="component" value="Chromosome 11"/>
</dbReference>
<dbReference type="GO" id="GO:0016018">
    <property type="term" value="F:cyclosporin A binding"/>
    <property type="evidence" value="ECO:0007669"/>
    <property type="project" value="TreeGrafter"/>
</dbReference>
<evidence type="ECO:0000256" key="3">
    <source>
        <dbReference type="ARBA" id="ARBA00023110"/>
    </source>
</evidence>
<dbReference type="Pfam" id="PF00160">
    <property type="entry name" value="Pro_isomerase"/>
    <property type="match status" value="1"/>
</dbReference>
<evidence type="ECO:0000259" key="5">
    <source>
        <dbReference type="PROSITE" id="PS50072"/>
    </source>
</evidence>
<dbReference type="PROSITE" id="PS50072">
    <property type="entry name" value="CSA_PPIASE_2"/>
    <property type="match status" value="1"/>
</dbReference>
<organism evidence="6 7">
    <name type="scientific">Acer yangbiense</name>
    <dbReference type="NCBI Taxonomy" id="1000413"/>
    <lineage>
        <taxon>Eukaryota</taxon>
        <taxon>Viridiplantae</taxon>
        <taxon>Streptophyta</taxon>
        <taxon>Embryophyta</taxon>
        <taxon>Tracheophyta</taxon>
        <taxon>Spermatophyta</taxon>
        <taxon>Magnoliopsida</taxon>
        <taxon>eudicotyledons</taxon>
        <taxon>Gunneridae</taxon>
        <taxon>Pentapetalae</taxon>
        <taxon>rosids</taxon>
        <taxon>malvids</taxon>
        <taxon>Sapindales</taxon>
        <taxon>Sapindaceae</taxon>
        <taxon>Hippocastanoideae</taxon>
        <taxon>Acereae</taxon>
        <taxon>Acer</taxon>
    </lineage>
</organism>
<dbReference type="PANTHER" id="PTHR11071">
    <property type="entry name" value="PEPTIDYL-PROLYL CIS-TRANS ISOMERASE"/>
    <property type="match status" value="1"/>
</dbReference>
<evidence type="ECO:0000313" key="7">
    <source>
        <dbReference type="Proteomes" id="UP000323000"/>
    </source>
</evidence>
<keyword evidence="4" id="KW-0413">Isomerase</keyword>
<evidence type="ECO:0000256" key="2">
    <source>
        <dbReference type="ARBA" id="ARBA00013194"/>
    </source>
</evidence>
<evidence type="ECO:0000256" key="1">
    <source>
        <dbReference type="ARBA" id="ARBA00007365"/>
    </source>
</evidence>
<comment type="caution">
    <text evidence="6">The sequence shown here is derived from an EMBL/GenBank/DDBJ whole genome shotgun (WGS) entry which is preliminary data.</text>
</comment>
<dbReference type="PANTHER" id="PTHR11071:SF561">
    <property type="entry name" value="PEPTIDYL-PROLYL CIS-TRANS ISOMERASE D-RELATED"/>
    <property type="match status" value="1"/>
</dbReference>
<protein>
    <recommendedName>
        <fullName evidence="2">peptidylprolyl isomerase</fullName>
        <ecNumber evidence="2">5.2.1.8</ecNumber>
    </recommendedName>
</protein>
<dbReference type="PIRSF" id="PIRSF001467">
    <property type="entry name" value="Peptidylpro_ismrse"/>
    <property type="match status" value="1"/>
</dbReference>